<name>A0A8K0K0H9_LADFU</name>
<keyword evidence="2" id="KW-1185">Reference proteome</keyword>
<gene>
    <name evidence="1" type="ORF">J437_LFUL006382</name>
</gene>
<protein>
    <submittedName>
        <fullName evidence="1">Uncharacterized protein</fullName>
    </submittedName>
</protein>
<proteinExistence type="predicted"/>
<dbReference type="Proteomes" id="UP000792457">
    <property type="component" value="Unassembled WGS sequence"/>
</dbReference>
<feature type="non-terminal residue" evidence="1">
    <location>
        <position position="1"/>
    </location>
</feature>
<dbReference type="AlphaFoldDB" id="A0A8K0K0H9"/>
<evidence type="ECO:0000313" key="1">
    <source>
        <dbReference type="EMBL" id="KAG8226075.1"/>
    </source>
</evidence>
<organism evidence="1 2">
    <name type="scientific">Ladona fulva</name>
    <name type="common">Scarce chaser dragonfly</name>
    <name type="synonym">Libellula fulva</name>
    <dbReference type="NCBI Taxonomy" id="123851"/>
    <lineage>
        <taxon>Eukaryota</taxon>
        <taxon>Metazoa</taxon>
        <taxon>Ecdysozoa</taxon>
        <taxon>Arthropoda</taxon>
        <taxon>Hexapoda</taxon>
        <taxon>Insecta</taxon>
        <taxon>Pterygota</taxon>
        <taxon>Palaeoptera</taxon>
        <taxon>Odonata</taxon>
        <taxon>Epiprocta</taxon>
        <taxon>Anisoptera</taxon>
        <taxon>Libelluloidea</taxon>
        <taxon>Libellulidae</taxon>
        <taxon>Ladona</taxon>
    </lineage>
</organism>
<accession>A0A8K0K0H9</accession>
<evidence type="ECO:0000313" key="2">
    <source>
        <dbReference type="Proteomes" id="UP000792457"/>
    </source>
</evidence>
<dbReference type="EMBL" id="KZ308266">
    <property type="protein sequence ID" value="KAG8226075.1"/>
    <property type="molecule type" value="Genomic_DNA"/>
</dbReference>
<reference evidence="1" key="2">
    <citation type="submission" date="2017-10" db="EMBL/GenBank/DDBJ databases">
        <title>Ladona fulva Genome sequencing and assembly.</title>
        <authorList>
            <person name="Murali S."/>
            <person name="Richards S."/>
            <person name="Bandaranaike D."/>
            <person name="Bellair M."/>
            <person name="Blankenburg K."/>
            <person name="Chao H."/>
            <person name="Dinh H."/>
            <person name="Doddapaneni H."/>
            <person name="Dugan-Rocha S."/>
            <person name="Elkadiri S."/>
            <person name="Gnanaolivu R."/>
            <person name="Hernandez B."/>
            <person name="Skinner E."/>
            <person name="Javaid M."/>
            <person name="Lee S."/>
            <person name="Li M."/>
            <person name="Ming W."/>
            <person name="Munidasa M."/>
            <person name="Muniz J."/>
            <person name="Nguyen L."/>
            <person name="Hughes D."/>
            <person name="Osuji N."/>
            <person name="Pu L.-L."/>
            <person name="Puazo M."/>
            <person name="Qu C."/>
            <person name="Quiroz J."/>
            <person name="Raj R."/>
            <person name="Weissenberger G."/>
            <person name="Xin Y."/>
            <person name="Zou X."/>
            <person name="Han Y."/>
            <person name="Worley K."/>
            <person name="Muzny D."/>
            <person name="Gibbs R."/>
        </authorList>
    </citation>
    <scope>NUCLEOTIDE SEQUENCE</scope>
    <source>
        <strain evidence="1">Sampled in the wild</strain>
    </source>
</reference>
<comment type="caution">
    <text evidence="1">The sequence shown here is derived from an EMBL/GenBank/DDBJ whole genome shotgun (WGS) entry which is preliminary data.</text>
</comment>
<sequence length="85" mass="9522">MRDEFDRALKKLKEKRSPGIDGILADGIPAEIIKIQEKNLGGKEMLIFKSLGYATPYNIKRGTWANKPKYEMTVKGLGGDREGIL</sequence>
<reference evidence="1" key="1">
    <citation type="submission" date="2013-04" db="EMBL/GenBank/DDBJ databases">
        <authorList>
            <person name="Qu J."/>
            <person name="Murali S.C."/>
            <person name="Bandaranaike D."/>
            <person name="Bellair M."/>
            <person name="Blankenburg K."/>
            <person name="Chao H."/>
            <person name="Dinh H."/>
            <person name="Doddapaneni H."/>
            <person name="Downs B."/>
            <person name="Dugan-Rocha S."/>
            <person name="Elkadiri S."/>
            <person name="Gnanaolivu R.D."/>
            <person name="Hernandez B."/>
            <person name="Javaid M."/>
            <person name="Jayaseelan J.C."/>
            <person name="Lee S."/>
            <person name="Li M."/>
            <person name="Ming W."/>
            <person name="Munidasa M."/>
            <person name="Muniz J."/>
            <person name="Nguyen L."/>
            <person name="Ongeri F."/>
            <person name="Osuji N."/>
            <person name="Pu L.-L."/>
            <person name="Puazo M."/>
            <person name="Qu C."/>
            <person name="Quiroz J."/>
            <person name="Raj R."/>
            <person name="Weissenberger G."/>
            <person name="Xin Y."/>
            <person name="Zou X."/>
            <person name="Han Y."/>
            <person name="Richards S."/>
            <person name="Worley K."/>
            <person name="Muzny D."/>
            <person name="Gibbs R."/>
        </authorList>
    </citation>
    <scope>NUCLEOTIDE SEQUENCE</scope>
    <source>
        <strain evidence="1">Sampled in the wild</strain>
    </source>
</reference>